<dbReference type="AlphaFoldDB" id="A0A5N5I9A9"/>
<evidence type="ECO:0000313" key="3">
    <source>
        <dbReference type="Proteomes" id="UP000327157"/>
    </source>
</evidence>
<reference evidence="3" key="2">
    <citation type="submission" date="2019-10" db="EMBL/GenBank/DDBJ databases">
        <title>A de novo genome assembly of a pear dwarfing rootstock.</title>
        <authorList>
            <person name="Wang F."/>
            <person name="Wang J."/>
            <person name="Li S."/>
            <person name="Zhang Y."/>
            <person name="Fang M."/>
            <person name="Ma L."/>
            <person name="Zhao Y."/>
            <person name="Jiang S."/>
        </authorList>
    </citation>
    <scope>NUCLEOTIDE SEQUENCE [LARGE SCALE GENOMIC DNA]</scope>
</reference>
<feature type="region of interest" description="Disordered" evidence="1">
    <location>
        <begin position="28"/>
        <end position="64"/>
    </location>
</feature>
<proteinExistence type="predicted"/>
<feature type="compositionally biased region" description="Low complexity" evidence="1">
    <location>
        <begin position="51"/>
        <end position="64"/>
    </location>
</feature>
<organism evidence="2 3">
    <name type="scientific">Pyrus ussuriensis x Pyrus communis</name>
    <dbReference type="NCBI Taxonomy" id="2448454"/>
    <lineage>
        <taxon>Eukaryota</taxon>
        <taxon>Viridiplantae</taxon>
        <taxon>Streptophyta</taxon>
        <taxon>Embryophyta</taxon>
        <taxon>Tracheophyta</taxon>
        <taxon>Spermatophyta</taxon>
        <taxon>Magnoliopsida</taxon>
        <taxon>eudicotyledons</taxon>
        <taxon>Gunneridae</taxon>
        <taxon>Pentapetalae</taxon>
        <taxon>rosids</taxon>
        <taxon>fabids</taxon>
        <taxon>Rosales</taxon>
        <taxon>Rosaceae</taxon>
        <taxon>Amygdaloideae</taxon>
        <taxon>Maleae</taxon>
        <taxon>Pyrus</taxon>
    </lineage>
</organism>
<sequence>MPCGLEGPRRRRELEEKIGRMAKHLVELPAPPEESLAPNPVRHSPPDGNKSMVSSSTASTSETVTPDVFSKCTITQILRIENGRADTLARLASASEGEINFPSVM</sequence>
<dbReference type="Proteomes" id="UP000327157">
    <property type="component" value="Chromosome 5"/>
</dbReference>
<comment type="caution">
    <text evidence="2">The sequence shown here is derived from an EMBL/GenBank/DDBJ whole genome shotgun (WGS) entry which is preliminary data.</text>
</comment>
<gene>
    <name evidence="2" type="ORF">D8674_026207</name>
</gene>
<keyword evidence="3" id="KW-1185">Reference proteome</keyword>
<protein>
    <submittedName>
        <fullName evidence="2">Uncharacterized protein</fullName>
    </submittedName>
</protein>
<evidence type="ECO:0000313" key="2">
    <source>
        <dbReference type="EMBL" id="KAB2635673.1"/>
    </source>
</evidence>
<reference evidence="2 3" key="3">
    <citation type="submission" date="2019-11" db="EMBL/GenBank/DDBJ databases">
        <title>A de novo genome assembly of a pear dwarfing rootstock.</title>
        <authorList>
            <person name="Wang F."/>
            <person name="Wang J."/>
            <person name="Li S."/>
            <person name="Zhang Y."/>
            <person name="Fang M."/>
            <person name="Ma L."/>
            <person name="Zhao Y."/>
            <person name="Jiang S."/>
        </authorList>
    </citation>
    <scope>NUCLEOTIDE SEQUENCE [LARGE SCALE GENOMIC DNA]</scope>
    <source>
        <strain evidence="2">S2</strain>
        <tissue evidence="2">Leaf</tissue>
    </source>
</reference>
<evidence type="ECO:0000256" key="1">
    <source>
        <dbReference type="SAM" id="MobiDB-lite"/>
    </source>
</evidence>
<dbReference type="EMBL" id="SMOL01000004">
    <property type="protein sequence ID" value="KAB2635673.1"/>
    <property type="molecule type" value="Genomic_DNA"/>
</dbReference>
<name>A0A5N5I9A9_9ROSA</name>
<reference evidence="2 3" key="1">
    <citation type="submission" date="2019-09" db="EMBL/GenBank/DDBJ databases">
        <authorList>
            <person name="Ou C."/>
        </authorList>
    </citation>
    <scope>NUCLEOTIDE SEQUENCE [LARGE SCALE GENOMIC DNA]</scope>
    <source>
        <strain evidence="2">S2</strain>
        <tissue evidence="2">Leaf</tissue>
    </source>
</reference>
<accession>A0A5N5I9A9</accession>